<dbReference type="PANTHER" id="PTHR35936:SF25">
    <property type="entry name" value="ABC TRANSPORTER SUBSTRATE-BINDING PROTEIN"/>
    <property type="match status" value="1"/>
</dbReference>
<dbReference type="Proteomes" id="UP000541535">
    <property type="component" value="Unassembled WGS sequence"/>
</dbReference>
<organism evidence="3 4">
    <name type="scientific">Pseudoduganella violacea</name>
    <dbReference type="NCBI Taxonomy" id="1715466"/>
    <lineage>
        <taxon>Bacteria</taxon>
        <taxon>Pseudomonadati</taxon>
        <taxon>Pseudomonadota</taxon>
        <taxon>Betaproteobacteria</taxon>
        <taxon>Burkholderiales</taxon>
        <taxon>Oxalobacteraceae</taxon>
        <taxon>Telluria group</taxon>
        <taxon>Pseudoduganella</taxon>
    </lineage>
</organism>
<proteinExistence type="predicted"/>
<dbReference type="InterPro" id="IPR001638">
    <property type="entry name" value="Solute-binding_3/MltF_N"/>
</dbReference>
<dbReference type="Pfam" id="PF00497">
    <property type="entry name" value="SBP_bac_3"/>
    <property type="match status" value="1"/>
</dbReference>
<gene>
    <name evidence="3" type="ORF">FHS03_004484</name>
</gene>
<feature type="domain" description="Solute-binding protein family 3/N-terminal" evidence="2">
    <location>
        <begin position="20"/>
        <end position="237"/>
    </location>
</feature>
<dbReference type="EMBL" id="JACHXD010000016">
    <property type="protein sequence ID" value="MBB3121406.1"/>
    <property type="molecule type" value="Genomic_DNA"/>
</dbReference>
<dbReference type="Gene3D" id="3.40.190.10">
    <property type="entry name" value="Periplasmic binding protein-like II"/>
    <property type="match status" value="2"/>
</dbReference>
<reference evidence="3 4" key="1">
    <citation type="submission" date="2020-08" db="EMBL/GenBank/DDBJ databases">
        <title>Genomic Encyclopedia of Type Strains, Phase III (KMG-III): the genomes of soil and plant-associated and newly described type strains.</title>
        <authorList>
            <person name="Whitman W."/>
        </authorList>
    </citation>
    <scope>NUCLEOTIDE SEQUENCE [LARGE SCALE GENOMIC DNA]</scope>
    <source>
        <strain evidence="3 4">CECT 8897</strain>
    </source>
</reference>
<evidence type="ECO:0000256" key="1">
    <source>
        <dbReference type="ARBA" id="ARBA00022729"/>
    </source>
</evidence>
<evidence type="ECO:0000313" key="4">
    <source>
        <dbReference type="Proteomes" id="UP000541535"/>
    </source>
</evidence>
<name>A0A7W5BEH3_9BURK</name>
<evidence type="ECO:0000313" key="3">
    <source>
        <dbReference type="EMBL" id="MBB3121406.1"/>
    </source>
</evidence>
<accession>A0A7W5BEH3</accession>
<keyword evidence="1" id="KW-0732">Signal</keyword>
<sequence>MGANATPVVTEAPNHILLTGQEYPPMASSRLPFGGWLTRVVTEAFKTAGVDAKVEFVPNNRAILGAMSGPYDGSFGWTHTMERDRKLLYSSMPIYTMRMVFFHRRGESYPWKTLEDVRDYRLGFTLGNYYSDELAALQAAKKLRIDETSNDLSNLRKLLVGRIDLFPMGEEEGRFMLKTNFSPEEQARITSQTTILRVVPLYLVIRRSHPHAQELVEKFDRGYKQLADSGQLAKLIEESRKAVFNTHP</sequence>
<dbReference type="AlphaFoldDB" id="A0A7W5BEH3"/>
<dbReference type="PANTHER" id="PTHR35936">
    <property type="entry name" value="MEMBRANE-BOUND LYTIC MUREIN TRANSGLYCOSYLASE F"/>
    <property type="match status" value="1"/>
</dbReference>
<comment type="caution">
    <text evidence="3">The sequence shown here is derived from an EMBL/GenBank/DDBJ whole genome shotgun (WGS) entry which is preliminary data.</text>
</comment>
<keyword evidence="4" id="KW-1185">Reference proteome</keyword>
<dbReference type="RefSeq" id="WP_183443126.1">
    <property type="nucleotide sequence ID" value="NZ_JACHXD010000016.1"/>
</dbReference>
<protein>
    <submittedName>
        <fullName evidence="3">Polar amino acid transport system substrate-binding protein</fullName>
    </submittedName>
</protein>
<dbReference type="SUPFAM" id="SSF53850">
    <property type="entry name" value="Periplasmic binding protein-like II"/>
    <property type="match status" value="1"/>
</dbReference>
<evidence type="ECO:0000259" key="2">
    <source>
        <dbReference type="Pfam" id="PF00497"/>
    </source>
</evidence>